<gene>
    <name evidence="2" type="ORF">KUDE01_006410</name>
</gene>
<name>A0AAD9FIW4_DISEL</name>
<organism evidence="2 3">
    <name type="scientific">Dissostichus eleginoides</name>
    <name type="common">Patagonian toothfish</name>
    <name type="synonym">Dissostichus amissus</name>
    <dbReference type="NCBI Taxonomy" id="100907"/>
    <lineage>
        <taxon>Eukaryota</taxon>
        <taxon>Metazoa</taxon>
        <taxon>Chordata</taxon>
        <taxon>Craniata</taxon>
        <taxon>Vertebrata</taxon>
        <taxon>Euteleostomi</taxon>
        <taxon>Actinopterygii</taxon>
        <taxon>Neopterygii</taxon>
        <taxon>Teleostei</taxon>
        <taxon>Neoteleostei</taxon>
        <taxon>Acanthomorphata</taxon>
        <taxon>Eupercaria</taxon>
        <taxon>Perciformes</taxon>
        <taxon>Notothenioidei</taxon>
        <taxon>Nototheniidae</taxon>
        <taxon>Dissostichus</taxon>
    </lineage>
</organism>
<sequence>MMSGLSGKQLRIRLTELRQVHRCIPRLLLAPCSVDYGHNPRGAKVESPRVSRIGALLQGLGCAPGTSRFLPNFGSGQESSSAPGRRGRRSQSTRSRMPVMRGLLAPQNTFLDTIATRFDGTRE</sequence>
<dbReference type="AlphaFoldDB" id="A0AAD9FIW4"/>
<reference evidence="2" key="1">
    <citation type="submission" date="2023-04" db="EMBL/GenBank/DDBJ databases">
        <title>Chromosome-level genome of Chaenocephalus aceratus.</title>
        <authorList>
            <person name="Park H."/>
        </authorList>
    </citation>
    <scope>NUCLEOTIDE SEQUENCE</scope>
    <source>
        <strain evidence="2">DE</strain>
        <tissue evidence="2">Muscle</tissue>
    </source>
</reference>
<evidence type="ECO:0000313" key="3">
    <source>
        <dbReference type="Proteomes" id="UP001228049"/>
    </source>
</evidence>
<keyword evidence="3" id="KW-1185">Reference proteome</keyword>
<dbReference type="Proteomes" id="UP001228049">
    <property type="component" value="Unassembled WGS sequence"/>
</dbReference>
<proteinExistence type="predicted"/>
<feature type="region of interest" description="Disordered" evidence="1">
    <location>
        <begin position="68"/>
        <end position="102"/>
    </location>
</feature>
<comment type="caution">
    <text evidence="2">The sequence shown here is derived from an EMBL/GenBank/DDBJ whole genome shotgun (WGS) entry which is preliminary data.</text>
</comment>
<dbReference type="EMBL" id="JASDAP010000005">
    <property type="protein sequence ID" value="KAK1903454.1"/>
    <property type="molecule type" value="Genomic_DNA"/>
</dbReference>
<accession>A0AAD9FIW4</accession>
<evidence type="ECO:0000313" key="2">
    <source>
        <dbReference type="EMBL" id="KAK1903454.1"/>
    </source>
</evidence>
<protein>
    <submittedName>
        <fullName evidence="2">Potassium voltage-gated channel subfamily H member 8</fullName>
    </submittedName>
</protein>
<evidence type="ECO:0000256" key="1">
    <source>
        <dbReference type="SAM" id="MobiDB-lite"/>
    </source>
</evidence>